<comment type="caution">
    <text evidence="2">The sequence shown here is derived from an EMBL/GenBank/DDBJ whole genome shotgun (WGS) entry which is preliminary data.</text>
</comment>
<dbReference type="OrthoDB" id="1714944at2759"/>
<gene>
    <name evidence="2" type="ORF">J1N35_007602</name>
</gene>
<organism evidence="2 3">
    <name type="scientific">Gossypium stocksii</name>
    <dbReference type="NCBI Taxonomy" id="47602"/>
    <lineage>
        <taxon>Eukaryota</taxon>
        <taxon>Viridiplantae</taxon>
        <taxon>Streptophyta</taxon>
        <taxon>Embryophyta</taxon>
        <taxon>Tracheophyta</taxon>
        <taxon>Spermatophyta</taxon>
        <taxon>Magnoliopsida</taxon>
        <taxon>eudicotyledons</taxon>
        <taxon>Gunneridae</taxon>
        <taxon>Pentapetalae</taxon>
        <taxon>rosids</taxon>
        <taxon>malvids</taxon>
        <taxon>Malvales</taxon>
        <taxon>Malvaceae</taxon>
        <taxon>Malvoideae</taxon>
        <taxon>Gossypium</taxon>
    </lineage>
</organism>
<protein>
    <submittedName>
        <fullName evidence="2">Uncharacterized protein</fullName>
    </submittedName>
</protein>
<feature type="region of interest" description="Disordered" evidence="1">
    <location>
        <begin position="270"/>
        <end position="291"/>
    </location>
</feature>
<name>A0A9D4AFE5_9ROSI</name>
<evidence type="ECO:0000313" key="2">
    <source>
        <dbReference type="EMBL" id="KAH1114224.1"/>
    </source>
</evidence>
<dbReference type="AlphaFoldDB" id="A0A9D4AFE5"/>
<dbReference type="EMBL" id="JAIQCV010000003">
    <property type="protein sequence ID" value="KAH1114224.1"/>
    <property type="molecule type" value="Genomic_DNA"/>
</dbReference>
<accession>A0A9D4AFE5</accession>
<evidence type="ECO:0000313" key="3">
    <source>
        <dbReference type="Proteomes" id="UP000828251"/>
    </source>
</evidence>
<proteinExistence type="predicted"/>
<sequence length="372" mass="42585">MARIRGSIKKATKPVKEHSSFATVVRESESSMPTKKKEPLIFLTKATKDQFHDNILKRHFHLEQGILLLQQRDLGKQVYKIIFKLKWETFNTHPRSYSPSLVREFYANLCDHESELLPSTHNTTINLDKMCLIHSIVKGRKIDVGAILHYEIADCVTWRTGILVFPLFVMLLCQQNGIMPCDDEEILDNQGSINEASIEITTHSKDTLTMKGAETNKKRKGKTKDIELSNFVNNKHIRLVATIEDMDRSQNLFYAYTMANNKCIEDNLRDQDRSVESPPIMHDSDDEKEEGSWDIEEYMRRIDSLAKGDFIIGQEVTVVEEEVDVGEEEARVVVVNEKVKEENTKKKAAEKQTTENIINASEIVGATTDNLE</sequence>
<keyword evidence="3" id="KW-1185">Reference proteome</keyword>
<evidence type="ECO:0000256" key="1">
    <source>
        <dbReference type="SAM" id="MobiDB-lite"/>
    </source>
</evidence>
<dbReference type="Proteomes" id="UP000828251">
    <property type="component" value="Unassembled WGS sequence"/>
</dbReference>
<reference evidence="2 3" key="1">
    <citation type="journal article" date="2021" name="Plant Biotechnol. J.">
        <title>Multi-omics assisted identification of the key and species-specific regulatory components of drought-tolerant mechanisms in Gossypium stocksii.</title>
        <authorList>
            <person name="Yu D."/>
            <person name="Ke L."/>
            <person name="Zhang D."/>
            <person name="Wu Y."/>
            <person name="Sun Y."/>
            <person name="Mei J."/>
            <person name="Sun J."/>
            <person name="Sun Y."/>
        </authorList>
    </citation>
    <scope>NUCLEOTIDE SEQUENCE [LARGE SCALE GENOMIC DNA]</scope>
    <source>
        <strain evidence="3">cv. E1</strain>
        <tissue evidence="2">Leaf</tissue>
    </source>
</reference>